<evidence type="ECO:0000313" key="2">
    <source>
        <dbReference type="Proteomes" id="UP000187609"/>
    </source>
</evidence>
<reference evidence="1" key="1">
    <citation type="submission" date="2016-11" db="EMBL/GenBank/DDBJ databases">
        <title>The genome of Nicotiana attenuata.</title>
        <authorList>
            <person name="Xu S."/>
            <person name="Brockmoeller T."/>
            <person name="Gaquerel E."/>
            <person name="Navarro A."/>
            <person name="Kuhl H."/>
            <person name="Gase K."/>
            <person name="Ling Z."/>
            <person name="Zhou W."/>
            <person name="Kreitzer C."/>
            <person name="Stanke M."/>
            <person name="Tang H."/>
            <person name="Lyons E."/>
            <person name="Pandey P."/>
            <person name="Pandey S.P."/>
            <person name="Timmermann B."/>
            <person name="Baldwin I.T."/>
        </authorList>
    </citation>
    <scope>NUCLEOTIDE SEQUENCE [LARGE SCALE GENOMIC DNA]</scope>
    <source>
        <strain evidence="1">UT</strain>
    </source>
</reference>
<dbReference type="Proteomes" id="UP000187609">
    <property type="component" value="Unassembled WGS sequence"/>
</dbReference>
<keyword evidence="2" id="KW-1185">Reference proteome</keyword>
<dbReference type="Gramene" id="OIT27056">
    <property type="protein sequence ID" value="OIT27056"/>
    <property type="gene ID" value="A4A49_57956"/>
</dbReference>
<dbReference type="AlphaFoldDB" id="A0A1J6KQD5"/>
<feature type="non-terminal residue" evidence="1">
    <location>
        <position position="1"/>
    </location>
</feature>
<proteinExistence type="predicted"/>
<dbReference type="EMBL" id="MJEQ01002550">
    <property type="protein sequence ID" value="OIT27056.1"/>
    <property type="molecule type" value="Genomic_DNA"/>
</dbReference>
<protein>
    <submittedName>
        <fullName evidence="1">Uncharacterized protein</fullName>
    </submittedName>
</protein>
<name>A0A1J6KQD5_NICAT</name>
<gene>
    <name evidence="1" type="ORF">A4A49_57956</name>
</gene>
<comment type="caution">
    <text evidence="1">The sequence shown here is derived from an EMBL/GenBank/DDBJ whole genome shotgun (WGS) entry which is preliminary data.</text>
</comment>
<accession>A0A1J6KQD5</accession>
<organism evidence="1 2">
    <name type="scientific">Nicotiana attenuata</name>
    <name type="common">Coyote tobacco</name>
    <dbReference type="NCBI Taxonomy" id="49451"/>
    <lineage>
        <taxon>Eukaryota</taxon>
        <taxon>Viridiplantae</taxon>
        <taxon>Streptophyta</taxon>
        <taxon>Embryophyta</taxon>
        <taxon>Tracheophyta</taxon>
        <taxon>Spermatophyta</taxon>
        <taxon>Magnoliopsida</taxon>
        <taxon>eudicotyledons</taxon>
        <taxon>Gunneridae</taxon>
        <taxon>Pentapetalae</taxon>
        <taxon>asterids</taxon>
        <taxon>lamiids</taxon>
        <taxon>Solanales</taxon>
        <taxon>Solanaceae</taxon>
        <taxon>Nicotianoideae</taxon>
        <taxon>Nicotianeae</taxon>
        <taxon>Nicotiana</taxon>
    </lineage>
</organism>
<evidence type="ECO:0000313" key="1">
    <source>
        <dbReference type="EMBL" id="OIT27056.1"/>
    </source>
</evidence>
<sequence length="80" mass="9218">VFCVLCSILPPFSVYQSIILDYRRRVYIRNLFSATKESKLPHGNRILTNRPLLWNGVNTSIILTFKAYSLPSNRHGLPNI</sequence>